<dbReference type="RefSeq" id="WP_090269656.1">
    <property type="nucleotide sequence ID" value="NZ_FOEP01000005.1"/>
</dbReference>
<proteinExistence type="predicted"/>
<feature type="compositionally biased region" description="Basic and acidic residues" evidence="1">
    <location>
        <begin position="20"/>
        <end position="39"/>
    </location>
</feature>
<name>A0A1H9EX04_9RHOB</name>
<dbReference type="Proteomes" id="UP000198634">
    <property type="component" value="Unassembled WGS sequence"/>
</dbReference>
<sequence>MSDESDDKPDDQNGGVSRPKGFDISKLEVEMSDEERAAADERLREQFKELSEGSAIMKDALRGIGGVGALQDAMASMNSFQDAIKASGINSIQDQVRDAMSGLAASGIQDHMSALTGAGMDHLRAEREAMEEARKAALGGLPEGYMDSLTGASGAAALAASGLQDRMRGLGLGEDSSFSRIAAGIAEQQSVLDQMHQDRLEVAPAFRDIHIPENPLIETNKRLERIERRFDQISQVAETSAQTATELQLAAAEFLKDFKEAASKNDEAAADAIQLGKRAMWAAIVIPFLVFGAQFAANAFMPNPQAEALQQTITGLQAEIDAMQAADAAQTERLIDAIAASDEATAAAILEGLRALQAAAASAAELPSE</sequence>
<accession>A0A1H9EX04</accession>
<dbReference type="OrthoDB" id="7821729at2"/>
<evidence type="ECO:0000313" key="3">
    <source>
        <dbReference type="Proteomes" id="UP000198634"/>
    </source>
</evidence>
<reference evidence="2 3" key="1">
    <citation type="submission" date="2016-10" db="EMBL/GenBank/DDBJ databases">
        <authorList>
            <person name="de Groot N.N."/>
        </authorList>
    </citation>
    <scope>NUCLEOTIDE SEQUENCE [LARGE SCALE GENOMIC DNA]</scope>
    <source>
        <strain evidence="2 3">DSM 22007</strain>
    </source>
</reference>
<organism evidence="2 3">
    <name type="scientific">Thalassovita taeanensis</name>
    <dbReference type="NCBI Taxonomy" id="657014"/>
    <lineage>
        <taxon>Bacteria</taxon>
        <taxon>Pseudomonadati</taxon>
        <taxon>Pseudomonadota</taxon>
        <taxon>Alphaproteobacteria</taxon>
        <taxon>Rhodobacterales</taxon>
        <taxon>Roseobacteraceae</taxon>
        <taxon>Thalassovita</taxon>
    </lineage>
</organism>
<evidence type="ECO:0000313" key="2">
    <source>
        <dbReference type="EMBL" id="SEQ30192.1"/>
    </source>
</evidence>
<protein>
    <submittedName>
        <fullName evidence="2">Uncharacterized protein</fullName>
    </submittedName>
</protein>
<feature type="region of interest" description="Disordered" evidence="1">
    <location>
        <begin position="1"/>
        <end position="39"/>
    </location>
</feature>
<dbReference type="AlphaFoldDB" id="A0A1H9EX04"/>
<evidence type="ECO:0000256" key="1">
    <source>
        <dbReference type="SAM" id="MobiDB-lite"/>
    </source>
</evidence>
<dbReference type="EMBL" id="FOEP01000005">
    <property type="protein sequence ID" value="SEQ30192.1"/>
    <property type="molecule type" value="Genomic_DNA"/>
</dbReference>
<keyword evidence="3" id="KW-1185">Reference proteome</keyword>
<gene>
    <name evidence="2" type="ORF">SAMN04488092_105204</name>
</gene>